<dbReference type="RefSeq" id="WP_307447190.1">
    <property type="nucleotide sequence ID" value="NZ_JAUTAL010000001.1"/>
</dbReference>
<feature type="chain" id="PRO_5046510150" evidence="1">
    <location>
        <begin position="21"/>
        <end position="139"/>
    </location>
</feature>
<keyword evidence="1" id="KW-0732">Signal</keyword>
<reference evidence="2 3" key="1">
    <citation type="submission" date="2023-07" db="EMBL/GenBank/DDBJ databases">
        <title>Functional and genomic diversity of the sorghum phyllosphere microbiome.</title>
        <authorList>
            <person name="Shade A."/>
        </authorList>
    </citation>
    <scope>NUCLEOTIDE SEQUENCE [LARGE SCALE GENOMIC DNA]</scope>
    <source>
        <strain evidence="2 3">SORGH_AS_1064</strain>
    </source>
</reference>
<keyword evidence="3" id="KW-1185">Reference proteome</keyword>
<sequence>MKSISILFFCLCCTLGFAQAKVDVKNQIAKVGSAENKYIGKDFKILLSDLNDYIRSYKLNMTDIHAFIILYFDDQETYFEKRAGDKTPSLITVYFDTEEASANEAFKLLAKKEIEDYSDHCLKDFGGLKIKELNVFIEK</sequence>
<evidence type="ECO:0000313" key="2">
    <source>
        <dbReference type="EMBL" id="MDQ1095826.1"/>
    </source>
</evidence>
<evidence type="ECO:0000256" key="1">
    <source>
        <dbReference type="SAM" id="SignalP"/>
    </source>
</evidence>
<evidence type="ECO:0000313" key="3">
    <source>
        <dbReference type="Proteomes" id="UP001225072"/>
    </source>
</evidence>
<accession>A0ABU0TFT3</accession>
<dbReference type="Proteomes" id="UP001225072">
    <property type="component" value="Unassembled WGS sequence"/>
</dbReference>
<dbReference type="EMBL" id="JAUTAL010000001">
    <property type="protein sequence ID" value="MDQ1095826.1"/>
    <property type="molecule type" value="Genomic_DNA"/>
</dbReference>
<proteinExistence type="predicted"/>
<protein>
    <submittedName>
        <fullName evidence="2">Uncharacterized protein</fullName>
    </submittedName>
</protein>
<organism evidence="2 3">
    <name type="scientific">Chryseobacterium camelliae</name>
    <dbReference type="NCBI Taxonomy" id="1265445"/>
    <lineage>
        <taxon>Bacteria</taxon>
        <taxon>Pseudomonadati</taxon>
        <taxon>Bacteroidota</taxon>
        <taxon>Flavobacteriia</taxon>
        <taxon>Flavobacteriales</taxon>
        <taxon>Weeksellaceae</taxon>
        <taxon>Chryseobacterium group</taxon>
        <taxon>Chryseobacterium</taxon>
    </lineage>
</organism>
<comment type="caution">
    <text evidence="2">The sequence shown here is derived from an EMBL/GenBank/DDBJ whole genome shotgun (WGS) entry which is preliminary data.</text>
</comment>
<feature type="signal peptide" evidence="1">
    <location>
        <begin position="1"/>
        <end position="20"/>
    </location>
</feature>
<name>A0ABU0TFT3_9FLAO</name>
<gene>
    <name evidence="2" type="ORF">QE404_000973</name>
</gene>